<dbReference type="Gene3D" id="2.40.330.10">
    <property type="entry name" value="DNA-binding pseudobarrel domain"/>
    <property type="match status" value="1"/>
</dbReference>
<dbReference type="InterPro" id="IPR015300">
    <property type="entry name" value="DNA-bd_pseudobarrel_sf"/>
</dbReference>
<keyword evidence="3" id="KW-0238">DNA-binding</keyword>
<dbReference type="FunFam" id="3.40.50.300:FF:002884">
    <property type="entry name" value="ATP-dependent DNA helicase"/>
    <property type="match status" value="1"/>
</dbReference>
<evidence type="ECO:0000259" key="8">
    <source>
        <dbReference type="PROSITE" id="PS50863"/>
    </source>
</evidence>
<feature type="domain" description="TFIIS central" evidence="9">
    <location>
        <begin position="2149"/>
        <end position="2269"/>
    </location>
</feature>
<dbReference type="EC" id="5.6.2.3" evidence="6"/>
<comment type="cofactor">
    <cofactor evidence="6">
        <name>Mg(2+)</name>
        <dbReference type="ChEBI" id="CHEBI:18420"/>
    </cofactor>
</comment>
<proteinExistence type="inferred from homology"/>
<reference evidence="10" key="1">
    <citation type="journal article" date="2018" name="Nat. Genet.">
        <title>Extensive intraspecific gene order and gene structural variations between Mo17 and other maize genomes.</title>
        <authorList>
            <person name="Sun S."/>
            <person name="Zhou Y."/>
            <person name="Chen J."/>
            <person name="Shi J."/>
            <person name="Zhao H."/>
            <person name="Zhao H."/>
            <person name="Song W."/>
            <person name="Zhang M."/>
            <person name="Cui Y."/>
            <person name="Dong X."/>
            <person name="Liu H."/>
            <person name="Ma X."/>
            <person name="Jiao Y."/>
            <person name="Wang B."/>
            <person name="Wei X."/>
            <person name="Stein J.C."/>
            <person name="Glaubitz J.C."/>
            <person name="Lu F."/>
            <person name="Yu G."/>
            <person name="Liang C."/>
            <person name="Fengler K."/>
            <person name="Li B."/>
            <person name="Rafalski A."/>
            <person name="Schnable P.S."/>
            <person name="Ware D.H."/>
            <person name="Buckler E.S."/>
            <person name="Lai J."/>
        </authorList>
    </citation>
    <scope>NUCLEOTIDE SEQUENCE [LARGE SCALE GENOMIC DNA]</scope>
    <source>
        <tissue evidence="10">Seedling</tissue>
    </source>
</reference>
<dbReference type="SUPFAM" id="SSF46942">
    <property type="entry name" value="Elongation factor TFIIS domain 2"/>
    <property type="match status" value="1"/>
</dbReference>
<dbReference type="GO" id="GO:0005634">
    <property type="term" value="C:nucleus"/>
    <property type="evidence" value="ECO:0007669"/>
    <property type="project" value="UniProtKB-SubCell"/>
</dbReference>
<dbReference type="InterPro" id="IPR049163">
    <property type="entry name" value="Pif1-like_2B_dom"/>
</dbReference>
<dbReference type="InterPro" id="IPR003618">
    <property type="entry name" value="TFIIS_cen_dom"/>
</dbReference>
<keyword evidence="6" id="KW-0234">DNA repair</keyword>
<evidence type="ECO:0000259" key="9">
    <source>
        <dbReference type="PROSITE" id="PS51321"/>
    </source>
</evidence>
<dbReference type="Gene3D" id="1.10.472.30">
    <property type="entry name" value="Transcription elongation factor S-II, central domain"/>
    <property type="match status" value="1"/>
</dbReference>
<evidence type="ECO:0000256" key="4">
    <source>
        <dbReference type="ARBA" id="ARBA00023163"/>
    </source>
</evidence>
<dbReference type="PROSITE" id="PS51321">
    <property type="entry name" value="TFIIS_CENTRAL"/>
    <property type="match status" value="1"/>
</dbReference>
<dbReference type="SMART" id="SM00510">
    <property type="entry name" value="TFS2M"/>
    <property type="match status" value="1"/>
</dbReference>
<dbReference type="GO" id="GO:0005524">
    <property type="term" value="F:ATP binding"/>
    <property type="evidence" value="ECO:0007669"/>
    <property type="project" value="UniProtKB-KW"/>
</dbReference>
<feature type="region of interest" description="Disordered" evidence="7">
    <location>
        <begin position="2319"/>
        <end position="2355"/>
    </location>
</feature>
<dbReference type="Gene3D" id="3.40.50.300">
    <property type="entry name" value="P-loop containing nucleotide triphosphate hydrolases"/>
    <property type="match status" value="1"/>
</dbReference>
<comment type="catalytic activity">
    <reaction evidence="6">
        <text>ATP + H2O = ADP + phosphate + H(+)</text>
        <dbReference type="Rhea" id="RHEA:13065"/>
        <dbReference type="ChEBI" id="CHEBI:15377"/>
        <dbReference type="ChEBI" id="CHEBI:15378"/>
        <dbReference type="ChEBI" id="CHEBI:30616"/>
        <dbReference type="ChEBI" id="CHEBI:43474"/>
        <dbReference type="ChEBI" id="CHEBI:456216"/>
        <dbReference type="EC" id="5.6.2.3"/>
    </reaction>
</comment>
<keyword evidence="6" id="KW-0378">Hydrolase</keyword>
<keyword evidence="6" id="KW-0067">ATP-binding</keyword>
<dbReference type="InterPro" id="IPR003340">
    <property type="entry name" value="B3_DNA-bd"/>
</dbReference>
<keyword evidence="4" id="KW-0804">Transcription</keyword>
<dbReference type="Pfam" id="PF02362">
    <property type="entry name" value="B3"/>
    <property type="match status" value="1"/>
</dbReference>
<feature type="region of interest" description="Disordered" evidence="7">
    <location>
        <begin position="1981"/>
        <end position="2000"/>
    </location>
</feature>
<keyword evidence="6" id="KW-0347">Helicase</keyword>
<dbReference type="InterPro" id="IPR025476">
    <property type="entry name" value="Helitron_helicase-like"/>
</dbReference>
<protein>
    <recommendedName>
        <fullName evidence="6">ATP-dependent DNA helicase</fullName>
        <ecNumber evidence="6">5.6.2.3</ecNumber>
    </recommendedName>
</protein>
<dbReference type="GO" id="GO:0006281">
    <property type="term" value="P:DNA repair"/>
    <property type="evidence" value="ECO:0007669"/>
    <property type="project" value="UniProtKB-KW"/>
</dbReference>
<keyword evidence="6" id="KW-0547">Nucleotide-binding</keyword>
<dbReference type="GO" id="GO:0003677">
    <property type="term" value="F:DNA binding"/>
    <property type="evidence" value="ECO:0007669"/>
    <property type="project" value="UniProtKB-KW"/>
</dbReference>
<dbReference type="InterPro" id="IPR010285">
    <property type="entry name" value="DNA_helicase_pif1-like_DEAD"/>
</dbReference>
<dbReference type="PANTHER" id="PTHR10492:SF92">
    <property type="entry name" value="ATP-DEPENDENT DNA HELICASE"/>
    <property type="match status" value="1"/>
</dbReference>
<feature type="region of interest" description="Disordered" evidence="7">
    <location>
        <begin position="1"/>
        <end position="151"/>
    </location>
</feature>
<dbReference type="Proteomes" id="UP000251960">
    <property type="component" value="Chromosome 3"/>
</dbReference>
<dbReference type="Pfam" id="PF14214">
    <property type="entry name" value="Helitron_like_N"/>
    <property type="match status" value="1"/>
</dbReference>
<dbReference type="PROSITE" id="PS50863">
    <property type="entry name" value="B3"/>
    <property type="match status" value="1"/>
</dbReference>
<dbReference type="GO" id="GO:0006351">
    <property type="term" value="P:DNA-templated transcription"/>
    <property type="evidence" value="ECO:0007669"/>
    <property type="project" value="InterPro"/>
</dbReference>
<feature type="compositionally biased region" description="Polar residues" evidence="7">
    <location>
        <begin position="2345"/>
        <end position="2355"/>
    </location>
</feature>
<feature type="compositionally biased region" description="Basic and acidic residues" evidence="7">
    <location>
        <begin position="92"/>
        <end position="104"/>
    </location>
</feature>
<name>A0A3L6FAA1_MAIZE</name>
<dbReference type="SMART" id="SM01019">
    <property type="entry name" value="B3"/>
    <property type="match status" value="1"/>
</dbReference>
<evidence type="ECO:0000256" key="1">
    <source>
        <dbReference type="ARBA" id="ARBA00004123"/>
    </source>
</evidence>
<sequence length="2499" mass="283479">MGHNAGRTPLIDISNTSVTGDQIGSNSLGPIDDANERKRQRDRERYATMSIEQKNEKNRKRREARQQNKGLPLKSESSRGPIKNTPSTGNSIERKRQMDRERRATMSVEQRNQYNNKRRQMRQQNKGQNVMPDVSGDGDNKVNVDPDDDSDWLHRNETFQTNDYVATTDLLPPGSVHESVGVIGEPSIGVREYRLERLRLYNQTPKQKEAKIEYMRKRRVLQADTLNVASIAMEDPTYTPEVVHPATEPSTVTTCDWVIPEFVRTPFLPAQTQTEDVGSFDMSTEAIRRKHHVPRGERQTILARRNKQFQASIARNVTTLNGDTIGDANNNGSYYPILNGSCTTTIPYSQTNHVFPSAQCSVPCQAATLPTNGSEGITEQGNEVEHTQEKPRVISNGNCKKSLFRLHIFPTLNAFVFYVARVFTIQMMMRLSYSEKMMTTTRDTYSLANDESTGTDVPDPYDKAYSNLPEETHMMKSVLDCGYCTAKKFEYEPPGFCCRGGKVELAPLDTPPQLRRLWDSADSDAKHFHDNIRFFNGHFSFTSLYCCLDSMTTNVRDSGIYMFRAQGMMYHNIKSFGKEGGLEHKHLELYFYDDDPSLEHRYRKCREEQLQKDKEVIKQIVGILHGNPYSEHLRSMGHVENLDDYHIALNLDQTLNQKTYNTPLTSEVAVVWIEGSERSSHGIRSYHGCYDALSYPLFFPKGELGWHANIPKVGVSMDEVDAYRATHRANNSNDEDAESPTHLCVSVRDYYCYKFQIRPGVFNPILHGKRLFHQFAVDTYIKIESSHLDFIRKNQDRLRADLYQGLVDSMLDGDIRAEKVGKRTVLSTSFIGGPRDMKRQYMDAMALVRKFGKPDIFLTMTCNPNWDEIRRELLPGQTPQDRPDLVVRVFHAKLQKLKHRLNKQDILGKVRAYVYVVEFQKRGLPHAHFLLIMQRKCKLTCPEQYDLLISAEIPHNKYPELRKMVIKHMMHGPCASLNPNCPCTKGHASCKNHYPRPFSDTTLQGKDSYPIYRRRDDGRKEKVRGCELDNRWVVPYNPYLLRLFNCHINVEACGSIKAIKYLFKYIYKGHDRASVVMRDASKADDDVDDIKQYRDARWVTPPEALWRIYGFELSQNSPPVMQLQLHLPNMHMVAFHERQMVERVVNRPGADRSMLTAYFEANRLHEGARGILYGDFPEWYTWQSGKGKVWQRRKRDTGGQVGRIVSAHPAEGERYYLRVLLNHVTCATSYVDLRTVDGVTLPTFREAAERRGLLESDNTLDDCLTERALFQMPSALRRLFATILVYCEPSDVVVLWQNHLDVMSEDYQHRSQGKTHVEQMVLIDIRNMLQSMGKDIKKFPLPLIINAYDDAIGTTREVYEEESIKPAVGDVALKDSLNEESRAAYDKILSVIDTDQGGLFFVDGPSGTGKTYLYRVLLVTVRSQGKIAVATATSGVAASIMPGGRTAHSRFKIPLTIDDGAVCSFTKQSGTAKLLRKASLIISDEASMTKRQAVEALDNSMRDIMGWPELPFGGKTIVFGGDFRQVLPVVRKRPRAQVVASSLRMSYLWESMSHLKLVSNIRAKNDPWFVEYLLRVGGGTEDTNSDGDICLPNEVCVPYSGSDSDLDNLIDFVFPNLNENMSDSTYITSRAILSTRNDWVDMINAKMIDRFQGEHMVYHSFDSAMDDPHNYYPPEFLNTLTPNGLPPHVLKLKIGCPIILLQNIDPANGLCNGTRLVVRGFQRNSIDAEIVLGQHAGKRIFLPRIPLCPSDEEMFPFQFKRKKFPIWLSFAMTVNKAQGHTIPNVGVYLPEPVFSHGQLYVALSRATARSNIKILAIPAVDVKKRSRKGVKKNPTIDCGTCTKNIIYKESIQLLWWCTEDYFSTKRILGVTGIMEFSKQGQAPMPNNIGLQPLPSSNVQSNQIEYPSPFYPSSLPGDWSLYMGTSVPVSSYYIVPVNQQSVQLGASRPEVSCPAQPLLSRVSLRPPQQVLNIQTSFPAMAGLQSSPSMAGRKSQQKVASPKVQMLKSLSFQSSNKQSAQKEPPSKVQHHQLESVRSKFRESLIAALSLDSDQQNRSQSPDNVQSDGSTDKFKPAAGDVVQDLVANTSKDVCTTAQPIQQPSNQVSSEDDLLGQCMVAEELLQDHGISWVSDHVVGISKPNAEPNDLKSLRTSDVESESKRIKSANELAMDEEKFNQRAESLAFRIEEELFKLFRGVNKKYKEKGRSLLFNLKDKSNPELRERVSYEDIAPERLCSMTAEELASKELSEWRLAKAEEFAQMVVLPNMEVDPRSLVRKTHKGEFQVEVEEPDGTEMYIYNESNNLEMSSYGVMILQDTSRVFGGGDNESNNSEEPDPKPAVEMEDLNQGNDHTSNKTANCQDYRMVLRKDLTNSDVGNIGRIVLPKKDAEPNLPILEDKDGLILEMDDFELPLVWNFKYRYWPNNKSRMYILESTGEFVKRHGLQAKDILIIYRNKKSGRYVARVVKAEDIAPPECECVEAGNPREECGFSVSPSIKKIVT</sequence>
<dbReference type="CDD" id="cd18809">
    <property type="entry name" value="SF1_C_RecD"/>
    <property type="match status" value="1"/>
</dbReference>
<dbReference type="GO" id="GO:0000723">
    <property type="term" value="P:telomere maintenance"/>
    <property type="evidence" value="ECO:0007669"/>
    <property type="project" value="InterPro"/>
</dbReference>
<dbReference type="EMBL" id="NCVQ01000004">
    <property type="protein sequence ID" value="PWZ29868.1"/>
    <property type="molecule type" value="Genomic_DNA"/>
</dbReference>
<comment type="subcellular location">
    <subcellularLocation>
        <location evidence="1">Nucleus</location>
    </subcellularLocation>
</comment>
<dbReference type="Pfam" id="PF21530">
    <property type="entry name" value="Pif1_2B_dom"/>
    <property type="match status" value="1"/>
</dbReference>
<dbReference type="GO" id="GO:0006310">
    <property type="term" value="P:DNA recombination"/>
    <property type="evidence" value="ECO:0007669"/>
    <property type="project" value="UniProtKB-KW"/>
</dbReference>
<feature type="region of interest" description="Disordered" evidence="7">
    <location>
        <begin position="2047"/>
        <end position="2073"/>
    </location>
</feature>
<evidence type="ECO:0000256" key="6">
    <source>
        <dbReference type="RuleBase" id="RU363044"/>
    </source>
</evidence>
<dbReference type="Pfam" id="PF07500">
    <property type="entry name" value="TFIIS_M"/>
    <property type="match status" value="1"/>
</dbReference>
<dbReference type="CDD" id="cd10017">
    <property type="entry name" value="B3_DNA"/>
    <property type="match status" value="1"/>
</dbReference>
<evidence type="ECO:0000256" key="7">
    <source>
        <dbReference type="SAM" id="MobiDB-lite"/>
    </source>
</evidence>
<organism evidence="10">
    <name type="scientific">Zea mays</name>
    <name type="common">Maize</name>
    <dbReference type="NCBI Taxonomy" id="4577"/>
    <lineage>
        <taxon>Eukaryota</taxon>
        <taxon>Viridiplantae</taxon>
        <taxon>Streptophyta</taxon>
        <taxon>Embryophyta</taxon>
        <taxon>Tracheophyta</taxon>
        <taxon>Spermatophyta</taxon>
        <taxon>Magnoliopsida</taxon>
        <taxon>Liliopsida</taxon>
        <taxon>Poales</taxon>
        <taxon>Poaceae</taxon>
        <taxon>PACMAD clade</taxon>
        <taxon>Panicoideae</taxon>
        <taxon>Andropogonodae</taxon>
        <taxon>Andropogoneae</taxon>
        <taxon>Tripsacinae</taxon>
        <taxon>Zea</taxon>
    </lineage>
</organism>
<evidence type="ECO:0000256" key="3">
    <source>
        <dbReference type="ARBA" id="ARBA00023125"/>
    </source>
</evidence>
<dbReference type="Pfam" id="PF05970">
    <property type="entry name" value="PIF1"/>
    <property type="match status" value="1"/>
</dbReference>
<dbReference type="InterPro" id="IPR036575">
    <property type="entry name" value="TFIIS_cen_dom_sf"/>
</dbReference>
<dbReference type="GO" id="GO:0043139">
    <property type="term" value="F:5'-3' DNA helicase activity"/>
    <property type="evidence" value="ECO:0007669"/>
    <property type="project" value="UniProtKB-EC"/>
</dbReference>
<feature type="compositionally biased region" description="Basic and acidic residues" evidence="7">
    <location>
        <begin position="34"/>
        <end position="46"/>
    </location>
</feature>
<comment type="similarity">
    <text evidence="6">Belongs to the helicase family.</text>
</comment>
<evidence type="ECO:0000256" key="2">
    <source>
        <dbReference type="ARBA" id="ARBA00023015"/>
    </source>
</evidence>
<keyword evidence="5" id="KW-0539">Nucleus</keyword>
<accession>A0A3L6FAA1</accession>
<feature type="domain" description="TF-B3" evidence="8">
    <location>
        <begin position="2365"/>
        <end position="2467"/>
    </location>
</feature>
<dbReference type="SUPFAM" id="SSF52540">
    <property type="entry name" value="P-loop containing nucleoside triphosphate hydrolases"/>
    <property type="match status" value="2"/>
</dbReference>
<dbReference type="SUPFAM" id="SSF101936">
    <property type="entry name" value="DNA-binding pseudobarrel domain"/>
    <property type="match status" value="1"/>
</dbReference>
<dbReference type="GO" id="GO:0016887">
    <property type="term" value="F:ATP hydrolysis activity"/>
    <property type="evidence" value="ECO:0007669"/>
    <property type="project" value="RHEA"/>
</dbReference>
<comment type="caution">
    <text evidence="10">The sequence shown here is derived from an EMBL/GenBank/DDBJ whole genome shotgun (WGS) entry which is preliminary data.</text>
</comment>
<keyword evidence="6" id="KW-0233">DNA recombination</keyword>
<keyword evidence="6" id="KW-0227">DNA damage</keyword>
<feature type="compositionally biased region" description="Polar residues" evidence="7">
    <location>
        <begin position="2049"/>
        <end position="2066"/>
    </location>
</feature>
<feature type="region of interest" description="Disordered" evidence="7">
    <location>
        <begin position="2010"/>
        <end position="2032"/>
    </location>
</feature>
<keyword evidence="2" id="KW-0805">Transcription regulation</keyword>
<feature type="compositionally biased region" description="Polar residues" evidence="7">
    <location>
        <begin position="2010"/>
        <end position="2019"/>
    </location>
</feature>
<gene>
    <name evidence="10" type="primary">Os04g0676650_0</name>
    <name evidence="10" type="ORF">Zm00014a_021968</name>
</gene>
<dbReference type="InterPro" id="IPR027417">
    <property type="entry name" value="P-loop_NTPase"/>
</dbReference>
<evidence type="ECO:0000313" key="10">
    <source>
        <dbReference type="EMBL" id="PWZ29868.1"/>
    </source>
</evidence>
<feature type="compositionally biased region" description="Polar residues" evidence="7">
    <location>
        <begin position="13"/>
        <end position="28"/>
    </location>
</feature>
<evidence type="ECO:0000256" key="5">
    <source>
        <dbReference type="ARBA" id="ARBA00023242"/>
    </source>
</evidence>
<dbReference type="PANTHER" id="PTHR10492">
    <property type="match status" value="1"/>
</dbReference>
<dbReference type="ExpressionAtlas" id="A0A3L6FAA1">
    <property type="expression patterns" value="baseline and differential"/>
</dbReference>